<dbReference type="Proteomes" id="UP000241912">
    <property type="component" value="Unassembled WGS sequence"/>
</dbReference>
<evidence type="ECO:0000256" key="4">
    <source>
        <dbReference type="ARBA" id="ARBA00022764"/>
    </source>
</evidence>
<dbReference type="PIRSF" id="PIRSF001488">
    <property type="entry name" value="Tdi_protein"/>
    <property type="match status" value="1"/>
</dbReference>
<evidence type="ECO:0000256" key="1">
    <source>
        <dbReference type="ARBA" id="ARBA00004418"/>
    </source>
</evidence>
<proteinExistence type="inferred from homology"/>
<evidence type="ECO:0000256" key="8">
    <source>
        <dbReference type="PIRSR" id="PIRSR001488-1"/>
    </source>
</evidence>
<dbReference type="PANTHER" id="PTHR35891">
    <property type="entry name" value="THIOL:DISULFIDE INTERCHANGE PROTEIN DSBA"/>
    <property type="match status" value="1"/>
</dbReference>
<evidence type="ECO:0000256" key="9">
    <source>
        <dbReference type="SAM" id="SignalP"/>
    </source>
</evidence>
<evidence type="ECO:0000256" key="2">
    <source>
        <dbReference type="ARBA" id="ARBA00005791"/>
    </source>
</evidence>
<comment type="similarity">
    <text evidence="2">Belongs to the thioredoxin family. DsbA subfamily.</text>
</comment>
<dbReference type="AlphaFoldDB" id="A0A2P7NYJ1"/>
<feature type="chain" id="PRO_5015159463" description="Thiol:disulfide interchange protein" evidence="9">
    <location>
        <begin position="27"/>
        <end position="212"/>
    </location>
</feature>
<dbReference type="CDD" id="cd03019">
    <property type="entry name" value="DsbA_DsbA"/>
    <property type="match status" value="1"/>
</dbReference>
<dbReference type="PROSITE" id="PS00194">
    <property type="entry name" value="THIOREDOXIN_1"/>
    <property type="match status" value="1"/>
</dbReference>
<comment type="subcellular location">
    <subcellularLocation>
        <location evidence="1 7">Periplasm</location>
    </subcellularLocation>
</comment>
<dbReference type="InterPro" id="IPR023205">
    <property type="entry name" value="DsbA/DsbL"/>
</dbReference>
<sequence length="212" mass="24444">MKRYKFIALLFFVSTLGFINLTTVQADIVEGKDYIVLTKPQPTEDNTKIEVLEFFWYGCPHCYSLHPHLKTWLMNIPSDVSFRYVPAILRTNWVSAAKIYYAIEAMGQTDTLQDKVYDAIHNDKIDLNNESILFDWIEKQGIDRKKFENIFNSFAVQNQVAKSTQMTRQYQMNGVPALVINGKYLTSGRMGGTPQDTIKTLEGLIQKARKEE</sequence>
<evidence type="ECO:0000256" key="3">
    <source>
        <dbReference type="ARBA" id="ARBA00022729"/>
    </source>
</evidence>
<evidence type="ECO:0000256" key="7">
    <source>
        <dbReference type="PIRNR" id="PIRNR001488"/>
    </source>
</evidence>
<dbReference type="InterPro" id="IPR013766">
    <property type="entry name" value="Thioredoxin_domain"/>
</dbReference>
<dbReference type="OrthoDB" id="9784896at2"/>
<evidence type="ECO:0000313" key="12">
    <source>
        <dbReference type="Proteomes" id="UP000241912"/>
    </source>
</evidence>
<keyword evidence="5 7" id="KW-1015">Disulfide bond</keyword>
<protein>
    <recommendedName>
        <fullName evidence="7">Thiol:disulfide interchange protein</fullName>
    </recommendedName>
</protein>
<evidence type="ECO:0000256" key="5">
    <source>
        <dbReference type="ARBA" id="ARBA00023157"/>
    </source>
</evidence>
<feature type="domain" description="Thioredoxin" evidence="10">
    <location>
        <begin position="10"/>
        <end position="206"/>
    </location>
</feature>
<evidence type="ECO:0000256" key="6">
    <source>
        <dbReference type="ARBA" id="ARBA00023284"/>
    </source>
</evidence>
<dbReference type="InterPro" id="IPR036249">
    <property type="entry name" value="Thioredoxin-like_sf"/>
</dbReference>
<dbReference type="PROSITE" id="PS51352">
    <property type="entry name" value="THIOREDOXIN_2"/>
    <property type="match status" value="1"/>
</dbReference>
<keyword evidence="6" id="KW-0676">Redox-active center</keyword>
<keyword evidence="3 9" id="KW-0732">Signal</keyword>
<name>A0A2P7NYJ1_9PROT</name>
<dbReference type="Pfam" id="PF01323">
    <property type="entry name" value="DSBA"/>
    <property type="match status" value="1"/>
</dbReference>
<dbReference type="GO" id="GO:0015036">
    <property type="term" value="F:disulfide oxidoreductase activity"/>
    <property type="evidence" value="ECO:0007669"/>
    <property type="project" value="UniProtKB-ARBA"/>
</dbReference>
<feature type="signal peptide" evidence="9">
    <location>
        <begin position="1"/>
        <end position="26"/>
    </location>
</feature>
<accession>A0A2P7NYJ1</accession>
<dbReference type="InterPro" id="IPR050824">
    <property type="entry name" value="Thiol_disulfide_DsbA"/>
</dbReference>
<dbReference type="InterPro" id="IPR017937">
    <property type="entry name" value="Thioredoxin_CS"/>
</dbReference>
<dbReference type="Gene3D" id="3.40.30.10">
    <property type="entry name" value="Glutaredoxin"/>
    <property type="match status" value="1"/>
</dbReference>
<keyword evidence="4 7" id="KW-0574">Periplasm</keyword>
<dbReference type="PANTHER" id="PTHR35891:SF3">
    <property type="entry name" value="THIOL:DISULFIDE INTERCHANGE PROTEIN DSBL"/>
    <property type="match status" value="1"/>
</dbReference>
<dbReference type="SUPFAM" id="SSF52833">
    <property type="entry name" value="Thioredoxin-like"/>
    <property type="match status" value="1"/>
</dbReference>
<dbReference type="GO" id="GO:0042597">
    <property type="term" value="C:periplasmic space"/>
    <property type="evidence" value="ECO:0007669"/>
    <property type="project" value="UniProtKB-SubCell"/>
</dbReference>
<evidence type="ECO:0000313" key="11">
    <source>
        <dbReference type="EMBL" id="PSJ18545.1"/>
    </source>
</evidence>
<dbReference type="InterPro" id="IPR001853">
    <property type="entry name" value="DSBA-like_thioredoxin_dom"/>
</dbReference>
<evidence type="ECO:0000259" key="10">
    <source>
        <dbReference type="PROSITE" id="PS51352"/>
    </source>
</evidence>
<gene>
    <name evidence="11" type="ORF">C7H79_02710</name>
</gene>
<feature type="disulfide bond" description="Redox-active" evidence="8">
    <location>
        <begin position="59"/>
        <end position="62"/>
    </location>
</feature>
<organism evidence="11 12">
    <name type="scientific">Nitrosomonas supralitoralis</name>
    <dbReference type="NCBI Taxonomy" id="2116706"/>
    <lineage>
        <taxon>Bacteria</taxon>
        <taxon>Pseudomonadati</taxon>
        <taxon>Pseudomonadota</taxon>
        <taxon>Betaproteobacteria</taxon>
        <taxon>Nitrosomonadales</taxon>
        <taxon>Nitrosomonadaceae</taxon>
        <taxon>Nitrosomonas</taxon>
    </lineage>
</organism>
<reference evidence="11 12" key="1">
    <citation type="submission" date="2018-03" db="EMBL/GenBank/DDBJ databases">
        <title>Draft genome of Nitrosomonas supralitoralis APG5.</title>
        <authorList>
            <person name="Urakawa H."/>
            <person name="Lopez J.V."/>
        </authorList>
    </citation>
    <scope>NUCLEOTIDE SEQUENCE [LARGE SCALE GENOMIC DNA]</scope>
    <source>
        <strain evidence="11 12">APG5</strain>
    </source>
</reference>
<comment type="caution">
    <text evidence="11">The sequence shown here is derived from an EMBL/GenBank/DDBJ whole genome shotgun (WGS) entry which is preliminary data.</text>
</comment>
<keyword evidence="12" id="KW-1185">Reference proteome</keyword>
<dbReference type="EMBL" id="PXXU01000005">
    <property type="protein sequence ID" value="PSJ18545.1"/>
    <property type="molecule type" value="Genomic_DNA"/>
</dbReference>